<evidence type="ECO:0000313" key="2">
    <source>
        <dbReference type="EMBL" id="QHT30112.1"/>
    </source>
</evidence>
<reference evidence="2" key="1">
    <citation type="journal article" date="2020" name="Nature">
        <title>Giant virus diversity and host interactions through global metagenomics.</title>
        <authorList>
            <person name="Schulz F."/>
            <person name="Roux S."/>
            <person name="Paez-Espino D."/>
            <person name="Jungbluth S."/>
            <person name="Walsh D.A."/>
            <person name="Denef V.J."/>
            <person name="McMahon K.D."/>
            <person name="Konstantinidis K.T."/>
            <person name="Eloe-Fadrosh E.A."/>
            <person name="Kyrpides N.C."/>
            <person name="Woyke T."/>
        </authorList>
    </citation>
    <scope>NUCLEOTIDE SEQUENCE</scope>
    <source>
        <strain evidence="2">GVMAG-M-3300009149-34</strain>
    </source>
</reference>
<feature type="transmembrane region" description="Helical" evidence="1">
    <location>
        <begin position="251"/>
        <end position="271"/>
    </location>
</feature>
<dbReference type="AlphaFoldDB" id="A0A6C0EN38"/>
<evidence type="ECO:0000256" key="1">
    <source>
        <dbReference type="SAM" id="Phobius"/>
    </source>
</evidence>
<feature type="transmembrane region" description="Helical" evidence="1">
    <location>
        <begin position="93"/>
        <end position="113"/>
    </location>
</feature>
<keyword evidence="1" id="KW-0812">Transmembrane</keyword>
<sequence>MTDINTTLRGNQEQAEDPKQPKVIAKKIFQGLFSIILAVAIFTLSSWQLPVIIETVNCMYKNSPDKPCPYPTDENAPPYNSSSGKYDMDPFQAFLNIIMSTLSGGLIGLSRGVKCCKKKPMKGGGAEDDPLAKFNLQIGGDGWKPFDMHSNNIGWPYDEVKKDFPFGFNYWLGSSQMKAWSIPRQFIQGLFLFFANLMNPEMGNTVYWVIRFVITLFIPVIFFAMILLSPAIILISTIWGGFLQHIFKGNFAGCIWGFFCTWVLVIYNLFIQPIELLGSFFVIPALRGGDTWIKSNWLSMKNDGYREIILGGAFISFIGVVLYAFAPLLNQ</sequence>
<feature type="transmembrane region" description="Helical" evidence="1">
    <location>
        <begin position="216"/>
        <end position="239"/>
    </location>
</feature>
<feature type="transmembrane region" description="Helical" evidence="1">
    <location>
        <begin position="28"/>
        <end position="47"/>
    </location>
</feature>
<protein>
    <submittedName>
        <fullName evidence="2">Uncharacterized protein</fullName>
    </submittedName>
</protein>
<organism evidence="2">
    <name type="scientific">viral metagenome</name>
    <dbReference type="NCBI Taxonomy" id="1070528"/>
    <lineage>
        <taxon>unclassified sequences</taxon>
        <taxon>metagenomes</taxon>
        <taxon>organismal metagenomes</taxon>
    </lineage>
</organism>
<proteinExistence type="predicted"/>
<accession>A0A6C0EN38</accession>
<feature type="transmembrane region" description="Helical" evidence="1">
    <location>
        <begin position="308"/>
        <end position="329"/>
    </location>
</feature>
<keyword evidence="1" id="KW-0472">Membrane</keyword>
<keyword evidence="1" id="KW-1133">Transmembrane helix</keyword>
<name>A0A6C0EN38_9ZZZZ</name>
<dbReference type="EMBL" id="MN738892">
    <property type="protein sequence ID" value="QHT30112.1"/>
    <property type="molecule type" value="Genomic_DNA"/>
</dbReference>